<dbReference type="AlphaFoldDB" id="A0A7I7KS62"/>
<evidence type="ECO:0000313" key="3">
    <source>
        <dbReference type="Proteomes" id="UP000465866"/>
    </source>
</evidence>
<accession>A0A7I7KS62</accession>
<dbReference type="EMBL" id="AP022569">
    <property type="protein sequence ID" value="BBX44950.1"/>
    <property type="molecule type" value="Genomic_DNA"/>
</dbReference>
<reference evidence="2 3" key="1">
    <citation type="journal article" date="2019" name="Emerg. Microbes Infect.">
        <title>Comprehensive subspecies identification of 175 nontuberculous mycobacteria species based on 7547 genomic profiles.</title>
        <authorList>
            <person name="Matsumoto Y."/>
            <person name="Kinjo T."/>
            <person name="Motooka D."/>
            <person name="Nabeya D."/>
            <person name="Jung N."/>
            <person name="Uechi K."/>
            <person name="Horii T."/>
            <person name="Iida T."/>
            <person name="Fujita J."/>
            <person name="Nakamura S."/>
        </authorList>
    </citation>
    <scope>NUCLEOTIDE SEQUENCE [LARGE SCALE GENOMIC DNA]</scope>
    <source>
        <strain evidence="2 3">JCM 12404</strain>
    </source>
</reference>
<dbReference type="InterPro" id="IPR032710">
    <property type="entry name" value="NTF2-like_dom_sf"/>
</dbReference>
<dbReference type="KEGG" id="mcoo:MCOO_09650"/>
<protein>
    <recommendedName>
        <fullName evidence="1">SnoaL-like domain-containing protein</fullName>
    </recommendedName>
</protein>
<feature type="domain" description="SnoaL-like" evidence="1">
    <location>
        <begin position="29"/>
        <end position="104"/>
    </location>
</feature>
<organism evidence="2 3">
    <name type="scientific">Mycobacterium cookii</name>
    <dbReference type="NCBI Taxonomy" id="1775"/>
    <lineage>
        <taxon>Bacteria</taxon>
        <taxon>Bacillati</taxon>
        <taxon>Actinomycetota</taxon>
        <taxon>Actinomycetes</taxon>
        <taxon>Mycobacteriales</taxon>
        <taxon>Mycobacteriaceae</taxon>
        <taxon>Mycobacterium</taxon>
    </lineage>
</organism>
<sequence length="168" mass="19569">MSGQWSRDEIDSAFEHHKQVVVEIGSSWDWSRFADQFTDDATYVEHTYGTLHGREQIRDWIVSTMNVFPGSEMPFYPTSWHSIDTDRGWVFCEFQNRMRDPGDGSIHQAANLSVMKYAGNGLWSYEEDAYNPMNFLPMVRDYIQRSQAMGTVSDDAIRFAKNMNWELS</sequence>
<dbReference type="Gene3D" id="3.10.450.50">
    <property type="match status" value="1"/>
</dbReference>
<dbReference type="SUPFAM" id="SSF54427">
    <property type="entry name" value="NTF2-like"/>
    <property type="match status" value="1"/>
</dbReference>
<name>A0A7I7KS62_9MYCO</name>
<dbReference type="InterPro" id="IPR037401">
    <property type="entry name" value="SnoaL-like"/>
</dbReference>
<proteinExistence type="predicted"/>
<dbReference type="Proteomes" id="UP000465866">
    <property type="component" value="Chromosome"/>
</dbReference>
<evidence type="ECO:0000313" key="2">
    <source>
        <dbReference type="EMBL" id="BBX44950.1"/>
    </source>
</evidence>
<evidence type="ECO:0000259" key="1">
    <source>
        <dbReference type="Pfam" id="PF12680"/>
    </source>
</evidence>
<dbReference type="RefSeq" id="WP_163775325.1">
    <property type="nucleotide sequence ID" value="NZ_AP022569.1"/>
</dbReference>
<dbReference type="Pfam" id="PF12680">
    <property type="entry name" value="SnoaL_2"/>
    <property type="match status" value="1"/>
</dbReference>
<gene>
    <name evidence="2" type="ORF">MCOO_09650</name>
</gene>
<keyword evidence="3" id="KW-1185">Reference proteome</keyword>